<dbReference type="PROSITE" id="PS51257">
    <property type="entry name" value="PROKAR_LIPOPROTEIN"/>
    <property type="match status" value="1"/>
</dbReference>
<evidence type="ECO:0008006" key="11">
    <source>
        <dbReference type="Google" id="ProtNLM"/>
    </source>
</evidence>
<feature type="domain" description="DUF4131" evidence="8">
    <location>
        <begin position="21"/>
        <end position="172"/>
    </location>
</feature>
<evidence type="ECO:0000313" key="10">
    <source>
        <dbReference type="Proteomes" id="UP000220922"/>
    </source>
</evidence>
<feature type="domain" description="ComEC/Rec2-related protein" evidence="7">
    <location>
        <begin position="219"/>
        <end position="485"/>
    </location>
</feature>
<comment type="subcellular location">
    <subcellularLocation>
        <location evidence="1">Cell membrane</location>
        <topology evidence="1">Multi-pass membrane protein</topology>
    </subcellularLocation>
</comment>
<evidence type="ECO:0000256" key="3">
    <source>
        <dbReference type="ARBA" id="ARBA00022692"/>
    </source>
</evidence>
<feature type="transmembrane region" description="Helical" evidence="6">
    <location>
        <begin position="469"/>
        <end position="485"/>
    </location>
</feature>
<keyword evidence="5 6" id="KW-0472">Membrane</keyword>
<organism evidence="9 10">
    <name type="scientific">Candidatus Chloroploca asiatica</name>
    <dbReference type="NCBI Taxonomy" id="1506545"/>
    <lineage>
        <taxon>Bacteria</taxon>
        <taxon>Bacillati</taxon>
        <taxon>Chloroflexota</taxon>
        <taxon>Chloroflexia</taxon>
        <taxon>Chloroflexales</taxon>
        <taxon>Chloroflexineae</taxon>
        <taxon>Oscillochloridaceae</taxon>
        <taxon>Candidatus Chloroploca</taxon>
    </lineage>
</organism>
<feature type="transmembrane region" description="Helical" evidence="6">
    <location>
        <begin position="368"/>
        <end position="393"/>
    </location>
</feature>
<reference evidence="9 10" key="1">
    <citation type="submission" date="2016-05" db="EMBL/GenBank/DDBJ databases">
        <authorList>
            <person name="Lavstsen T."/>
            <person name="Jespersen J.S."/>
        </authorList>
    </citation>
    <scope>NUCLEOTIDE SEQUENCE [LARGE SCALE GENOMIC DNA]</scope>
    <source>
        <strain evidence="9 10">B7-9</strain>
    </source>
</reference>
<dbReference type="PANTHER" id="PTHR30619:SF7">
    <property type="entry name" value="BETA-LACTAMASE DOMAIN PROTEIN"/>
    <property type="match status" value="1"/>
</dbReference>
<dbReference type="InterPro" id="IPR025405">
    <property type="entry name" value="DUF4131"/>
</dbReference>
<comment type="caution">
    <text evidence="9">The sequence shown here is derived from an EMBL/GenBank/DDBJ whole genome shotgun (WGS) entry which is preliminary data.</text>
</comment>
<keyword evidence="10" id="KW-1185">Reference proteome</keyword>
<gene>
    <name evidence="9" type="ORF">A9Q02_05870</name>
</gene>
<sequence>MLIRLVIAWLLGIVVADILTPSLVLMGSIAGCALLCVGLLHRQPNLRLMALLALVGSLGGLRYQTAIPPPGADHVAMLIGRGEQTMIGWVAADPRRSDDGQRLVLQVEAVRVGNEARRAQGLVQLTVAPYPAYRYGQRLLVTGTLQQPRLAERPGSFDYRAYLAHRGIFAILNQPAKLTVLEGDAGLPPLRMLLQFREHCRQLMIRMLPEPQAAIGVGILLGIQSSIPDETYTTFSVTGTSHILVVSGWNFTIVATLLAGVATRLRLGRGSSLGLALSVMWIYAFFTGASAAVLRAAVMASLAAIGRAADREREPWHLLAGGCGLLTIADPHALWDVGFQLSALATASLFAFARPIEQRLSRHRPFRWAVFAPISEAFTATMAAQVLTLPLILYQFGNLSLVAPLANILLVPIVPYAMAACTLALLAGLIWLPLGQLLGPLAWLPVAWLTEGARVLAMPAWAATQIPPFPLWIMLGYYGLILAGWRRRLSSVP</sequence>
<name>A0A2H3KWL2_9CHLR</name>
<dbReference type="Proteomes" id="UP000220922">
    <property type="component" value="Unassembled WGS sequence"/>
</dbReference>
<keyword evidence="3 6" id="KW-0812">Transmembrane</keyword>
<feature type="transmembrane region" description="Helical" evidence="6">
    <location>
        <begin position="413"/>
        <end position="434"/>
    </location>
</feature>
<dbReference type="Pfam" id="PF03772">
    <property type="entry name" value="Competence"/>
    <property type="match status" value="1"/>
</dbReference>
<dbReference type="PANTHER" id="PTHR30619">
    <property type="entry name" value="DNA INTERNALIZATION/COMPETENCE PROTEIN COMEC/REC2"/>
    <property type="match status" value="1"/>
</dbReference>
<evidence type="ECO:0000256" key="6">
    <source>
        <dbReference type="SAM" id="Phobius"/>
    </source>
</evidence>
<evidence type="ECO:0000256" key="1">
    <source>
        <dbReference type="ARBA" id="ARBA00004651"/>
    </source>
</evidence>
<protein>
    <recommendedName>
        <fullName evidence="11">Competence protein ComEC</fullName>
    </recommendedName>
</protein>
<evidence type="ECO:0000256" key="4">
    <source>
        <dbReference type="ARBA" id="ARBA00022989"/>
    </source>
</evidence>
<proteinExistence type="predicted"/>
<dbReference type="RefSeq" id="WP_097655137.1">
    <property type="nucleotide sequence ID" value="NZ_LYXE01000182.1"/>
</dbReference>
<dbReference type="Pfam" id="PF13567">
    <property type="entry name" value="DUF4131"/>
    <property type="match status" value="1"/>
</dbReference>
<dbReference type="EMBL" id="LYXE01000182">
    <property type="protein sequence ID" value="PDV96751.1"/>
    <property type="molecule type" value="Genomic_DNA"/>
</dbReference>
<feature type="transmembrane region" description="Helical" evidence="6">
    <location>
        <begin position="6"/>
        <end position="39"/>
    </location>
</feature>
<dbReference type="GO" id="GO:0005886">
    <property type="term" value="C:plasma membrane"/>
    <property type="evidence" value="ECO:0007669"/>
    <property type="project" value="UniProtKB-SubCell"/>
</dbReference>
<dbReference type="InterPro" id="IPR004477">
    <property type="entry name" value="ComEC_N"/>
</dbReference>
<feature type="transmembrane region" description="Helical" evidence="6">
    <location>
        <begin position="337"/>
        <end position="356"/>
    </location>
</feature>
<evidence type="ECO:0000256" key="2">
    <source>
        <dbReference type="ARBA" id="ARBA00022475"/>
    </source>
</evidence>
<feature type="transmembrane region" description="Helical" evidence="6">
    <location>
        <begin position="243"/>
        <end position="261"/>
    </location>
</feature>
<dbReference type="AlphaFoldDB" id="A0A2H3KWL2"/>
<evidence type="ECO:0000313" key="9">
    <source>
        <dbReference type="EMBL" id="PDV96751.1"/>
    </source>
</evidence>
<accession>A0A2H3KWL2</accession>
<dbReference type="NCBIfam" id="TIGR00360">
    <property type="entry name" value="ComEC_N-term"/>
    <property type="match status" value="1"/>
</dbReference>
<dbReference type="InterPro" id="IPR052159">
    <property type="entry name" value="Competence_DNA_uptake"/>
</dbReference>
<feature type="transmembrane region" description="Helical" evidence="6">
    <location>
        <begin position="273"/>
        <end position="294"/>
    </location>
</feature>
<keyword evidence="4 6" id="KW-1133">Transmembrane helix</keyword>
<keyword evidence="2" id="KW-1003">Cell membrane</keyword>
<evidence type="ECO:0000259" key="7">
    <source>
        <dbReference type="Pfam" id="PF03772"/>
    </source>
</evidence>
<evidence type="ECO:0000259" key="8">
    <source>
        <dbReference type="Pfam" id="PF13567"/>
    </source>
</evidence>
<dbReference type="OrthoDB" id="9761531at2"/>
<evidence type="ECO:0000256" key="5">
    <source>
        <dbReference type="ARBA" id="ARBA00023136"/>
    </source>
</evidence>